<dbReference type="GO" id="GO:0005634">
    <property type="term" value="C:nucleus"/>
    <property type="evidence" value="ECO:0007669"/>
    <property type="project" value="TreeGrafter"/>
</dbReference>
<keyword evidence="2" id="KW-0378">Hydrolase</keyword>
<gene>
    <name evidence="5" type="ORF">OCS_01871</name>
</gene>
<dbReference type="SUPFAM" id="SSF53098">
    <property type="entry name" value="Ribonuclease H-like"/>
    <property type="match status" value="1"/>
</dbReference>
<dbReference type="AlphaFoldDB" id="T5AKR0"/>
<accession>T5AKR0</accession>
<evidence type="ECO:0000256" key="3">
    <source>
        <dbReference type="ARBA" id="ARBA00022839"/>
    </source>
</evidence>
<keyword evidence="3" id="KW-0269">Exonuclease</keyword>
<evidence type="ECO:0000256" key="4">
    <source>
        <dbReference type="SAM" id="MobiDB-lite"/>
    </source>
</evidence>
<evidence type="ECO:0000256" key="2">
    <source>
        <dbReference type="ARBA" id="ARBA00022801"/>
    </source>
</evidence>
<dbReference type="GO" id="GO:0004527">
    <property type="term" value="F:exonuclease activity"/>
    <property type="evidence" value="ECO:0007669"/>
    <property type="project" value="UniProtKB-KW"/>
</dbReference>
<feature type="region of interest" description="Disordered" evidence="4">
    <location>
        <begin position="183"/>
        <end position="204"/>
    </location>
</feature>
<dbReference type="eggNOG" id="KOG2248">
    <property type="taxonomic scope" value="Eukaryota"/>
</dbReference>
<dbReference type="PANTHER" id="PTHR12801:SF112">
    <property type="entry name" value="RNA EXONUCLEASE 3"/>
    <property type="match status" value="1"/>
</dbReference>
<organism evidence="5 6">
    <name type="scientific">Ophiocordyceps sinensis (strain Co18 / CGMCC 3.14243)</name>
    <name type="common">Yarsagumba caterpillar fungus</name>
    <name type="synonym">Hirsutella sinensis</name>
    <dbReference type="NCBI Taxonomy" id="911162"/>
    <lineage>
        <taxon>Eukaryota</taxon>
        <taxon>Fungi</taxon>
        <taxon>Dikarya</taxon>
        <taxon>Ascomycota</taxon>
        <taxon>Pezizomycotina</taxon>
        <taxon>Sordariomycetes</taxon>
        <taxon>Hypocreomycetidae</taxon>
        <taxon>Hypocreales</taxon>
        <taxon>Ophiocordycipitaceae</taxon>
        <taxon>Ophiocordyceps</taxon>
    </lineage>
</organism>
<evidence type="ECO:0000256" key="1">
    <source>
        <dbReference type="ARBA" id="ARBA00022722"/>
    </source>
</evidence>
<dbReference type="HOGENOM" id="CLU_1343623_0_0_1"/>
<evidence type="ECO:0000313" key="6">
    <source>
        <dbReference type="Proteomes" id="UP000019374"/>
    </source>
</evidence>
<sequence length="204" mass="21826">MAQQNDSKATGADAMPASESARASSGSDAAAKDLGAEMAAPYGTRSRNKTSNARPNYLDVLVQPKGEVLDLNSRYSGVWPDDLALAELWTGQEIPPLTDDGDGAQKKLKKVQSPAAARDLLFSLISPDTPLIGHGLENDLNACRIVHPTLIDTVLLYPHRAGLPYRRGLKGLVEEQLGYKIQQDTGPETLGHDSAEDARAARPT</sequence>
<dbReference type="PANTHER" id="PTHR12801">
    <property type="entry name" value="RNA EXONUCLEASE REXO1 / RECO3 FAMILY MEMBER-RELATED"/>
    <property type="match status" value="1"/>
</dbReference>
<dbReference type="OrthoDB" id="3996471at2759"/>
<dbReference type="EMBL" id="KE652311">
    <property type="protein sequence ID" value="EQL02418.1"/>
    <property type="molecule type" value="Genomic_DNA"/>
</dbReference>
<dbReference type="Gene3D" id="3.30.420.10">
    <property type="entry name" value="Ribonuclease H-like superfamily/Ribonuclease H"/>
    <property type="match status" value="1"/>
</dbReference>
<dbReference type="GO" id="GO:0003676">
    <property type="term" value="F:nucleic acid binding"/>
    <property type="evidence" value="ECO:0007669"/>
    <property type="project" value="InterPro"/>
</dbReference>
<dbReference type="InterPro" id="IPR036397">
    <property type="entry name" value="RNaseH_sf"/>
</dbReference>
<protein>
    <submittedName>
        <fullName evidence="5">Ribonuclease H-like protein</fullName>
    </submittedName>
</protein>
<dbReference type="Proteomes" id="UP000019374">
    <property type="component" value="Unassembled WGS sequence"/>
</dbReference>
<keyword evidence="1" id="KW-0540">Nuclease</keyword>
<feature type="compositionally biased region" description="Low complexity" evidence="4">
    <location>
        <begin position="17"/>
        <end position="29"/>
    </location>
</feature>
<name>T5AKR0_OPHSC</name>
<dbReference type="InterPro" id="IPR047021">
    <property type="entry name" value="REXO1/3/4-like"/>
</dbReference>
<evidence type="ECO:0000313" key="5">
    <source>
        <dbReference type="EMBL" id="EQL02418.1"/>
    </source>
</evidence>
<proteinExistence type="predicted"/>
<feature type="region of interest" description="Disordered" evidence="4">
    <location>
        <begin position="1"/>
        <end position="51"/>
    </location>
</feature>
<dbReference type="InterPro" id="IPR012337">
    <property type="entry name" value="RNaseH-like_sf"/>
</dbReference>
<feature type="compositionally biased region" description="Basic and acidic residues" evidence="4">
    <location>
        <begin position="190"/>
        <end position="204"/>
    </location>
</feature>
<reference evidence="5 6" key="1">
    <citation type="journal article" date="2013" name="Chin. Sci. Bull.">
        <title>Genome survey uncovers the secrets of sex and lifestyle in caterpillar fungus.</title>
        <authorList>
            <person name="Hu X."/>
            <person name="Zhang Y."/>
            <person name="Xiao G."/>
            <person name="Zheng P."/>
            <person name="Xia Y."/>
            <person name="Zhang X."/>
            <person name="St Leger R.J."/>
            <person name="Liu X."/>
            <person name="Wang C."/>
        </authorList>
    </citation>
    <scope>NUCLEOTIDE SEQUENCE [LARGE SCALE GENOMIC DNA]</scope>
    <source>
        <strain evidence="6">Co18 / CGMCC 3.14243</strain>
        <tissue evidence="5">Fruit-body</tissue>
    </source>
</reference>